<accession>A0A2B7XGG0</accession>
<proteinExistence type="predicted"/>
<comment type="caution">
    <text evidence="2">The sequence shown here is derived from an EMBL/GenBank/DDBJ whole genome shotgun (WGS) entry which is preliminary data.</text>
</comment>
<feature type="compositionally biased region" description="Low complexity" evidence="1">
    <location>
        <begin position="16"/>
        <end position="39"/>
    </location>
</feature>
<sequence length="170" mass="18960">MAIELRVVSADLSTSMISSSSSSGPSSTPTPPTRITSASFDATRAKKPLETIEIPENLHSAETYEFMGFDRPTANRLWEMYLNASPEDPDADFLDIAKLYADYVLEEDATYVADDWRQAMNALGINTALQEAIPLPEFTDLRSTKIDHRLNIQCGASIWFQMFHSSYEPA</sequence>
<dbReference type="OrthoDB" id="5429780at2759"/>
<evidence type="ECO:0000313" key="2">
    <source>
        <dbReference type="EMBL" id="PGH07747.1"/>
    </source>
</evidence>
<protein>
    <submittedName>
        <fullName evidence="2">Uncharacterized protein</fullName>
    </submittedName>
</protein>
<dbReference type="STRING" id="1447883.A0A2B7XGG0"/>
<organism evidence="2 3">
    <name type="scientific">Polytolypa hystricis (strain UAMH7299)</name>
    <dbReference type="NCBI Taxonomy" id="1447883"/>
    <lineage>
        <taxon>Eukaryota</taxon>
        <taxon>Fungi</taxon>
        <taxon>Dikarya</taxon>
        <taxon>Ascomycota</taxon>
        <taxon>Pezizomycotina</taxon>
        <taxon>Eurotiomycetes</taxon>
        <taxon>Eurotiomycetidae</taxon>
        <taxon>Onygenales</taxon>
        <taxon>Onygenales incertae sedis</taxon>
        <taxon>Polytolypa</taxon>
    </lineage>
</organism>
<name>A0A2B7XGG0_POLH7</name>
<evidence type="ECO:0000256" key="1">
    <source>
        <dbReference type="SAM" id="MobiDB-lite"/>
    </source>
</evidence>
<feature type="region of interest" description="Disordered" evidence="1">
    <location>
        <begin position="16"/>
        <end position="40"/>
    </location>
</feature>
<reference evidence="2 3" key="1">
    <citation type="submission" date="2017-10" db="EMBL/GenBank/DDBJ databases">
        <title>Comparative genomics in systemic dimorphic fungi from Ajellomycetaceae.</title>
        <authorList>
            <person name="Munoz J.F."/>
            <person name="Mcewen J.G."/>
            <person name="Clay O.K."/>
            <person name="Cuomo C.A."/>
        </authorList>
    </citation>
    <scope>NUCLEOTIDE SEQUENCE [LARGE SCALE GENOMIC DNA]</scope>
    <source>
        <strain evidence="2 3">UAMH7299</strain>
    </source>
</reference>
<evidence type="ECO:0000313" key="3">
    <source>
        <dbReference type="Proteomes" id="UP000224634"/>
    </source>
</evidence>
<dbReference type="AlphaFoldDB" id="A0A2B7XGG0"/>
<dbReference type="EMBL" id="PDNA01000165">
    <property type="protein sequence ID" value="PGH07747.1"/>
    <property type="molecule type" value="Genomic_DNA"/>
</dbReference>
<gene>
    <name evidence="2" type="ORF">AJ80_07952</name>
</gene>
<keyword evidence="3" id="KW-1185">Reference proteome</keyword>
<dbReference type="Proteomes" id="UP000224634">
    <property type="component" value="Unassembled WGS sequence"/>
</dbReference>